<accession>A0A9N7Y324</accession>
<evidence type="ECO:0000256" key="1">
    <source>
        <dbReference type="SAM" id="MobiDB-lite"/>
    </source>
</evidence>
<protein>
    <submittedName>
        <fullName evidence="2">Uncharacterized protein</fullName>
    </submittedName>
</protein>
<proteinExistence type="predicted"/>
<gene>
    <name evidence="2" type="ORF">PLEPLA_LOCUS4026</name>
</gene>
<dbReference type="Proteomes" id="UP001153269">
    <property type="component" value="Unassembled WGS sequence"/>
</dbReference>
<organism evidence="2 3">
    <name type="scientific">Pleuronectes platessa</name>
    <name type="common">European plaice</name>
    <dbReference type="NCBI Taxonomy" id="8262"/>
    <lineage>
        <taxon>Eukaryota</taxon>
        <taxon>Metazoa</taxon>
        <taxon>Chordata</taxon>
        <taxon>Craniata</taxon>
        <taxon>Vertebrata</taxon>
        <taxon>Euteleostomi</taxon>
        <taxon>Actinopterygii</taxon>
        <taxon>Neopterygii</taxon>
        <taxon>Teleostei</taxon>
        <taxon>Neoteleostei</taxon>
        <taxon>Acanthomorphata</taxon>
        <taxon>Carangaria</taxon>
        <taxon>Pleuronectiformes</taxon>
        <taxon>Pleuronectoidei</taxon>
        <taxon>Pleuronectidae</taxon>
        <taxon>Pleuronectes</taxon>
    </lineage>
</organism>
<reference evidence="2" key="1">
    <citation type="submission" date="2020-03" db="EMBL/GenBank/DDBJ databases">
        <authorList>
            <person name="Weist P."/>
        </authorList>
    </citation>
    <scope>NUCLEOTIDE SEQUENCE</scope>
</reference>
<dbReference type="AlphaFoldDB" id="A0A9N7Y324"/>
<evidence type="ECO:0000313" key="3">
    <source>
        <dbReference type="Proteomes" id="UP001153269"/>
    </source>
</evidence>
<sequence length="85" mass="9398">MAVVHHHRTLYIQPAGKDKPGDLLKEKTASHHLAVTLYAVVKRRGESNPRLFNDAVFSPSGQTQKQLVRAGRTEVVISGPARTEQ</sequence>
<evidence type="ECO:0000313" key="2">
    <source>
        <dbReference type="EMBL" id="CAB1416235.1"/>
    </source>
</evidence>
<name>A0A9N7Y324_PLEPL</name>
<keyword evidence="3" id="KW-1185">Reference proteome</keyword>
<dbReference type="EMBL" id="CADEAL010000198">
    <property type="protein sequence ID" value="CAB1416235.1"/>
    <property type="molecule type" value="Genomic_DNA"/>
</dbReference>
<feature type="region of interest" description="Disordered" evidence="1">
    <location>
        <begin position="1"/>
        <end position="20"/>
    </location>
</feature>
<comment type="caution">
    <text evidence="2">The sequence shown here is derived from an EMBL/GenBank/DDBJ whole genome shotgun (WGS) entry which is preliminary data.</text>
</comment>